<organism evidence="2">
    <name type="scientific">Enterobacter chuandaensis</name>
    <dbReference type="NCBI Taxonomy" id="2497875"/>
    <lineage>
        <taxon>Bacteria</taxon>
        <taxon>Pseudomonadati</taxon>
        <taxon>Pseudomonadota</taxon>
        <taxon>Gammaproteobacteria</taxon>
        <taxon>Enterobacterales</taxon>
        <taxon>Enterobacteriaceae</taxon>
        <taxon>Enterobacter</taxon>
        <taxon>Enterobacter cloacae complex</taxon>
    </lineage>
</organism>
<evidence type="ECO:0000313" key="2">
    <source>
        <dbReference type="EMBL" id="WNS40015.1"/>
    </source>
</evidence>
<dbReference type="EMBL" id="CP135253">
    <property type="protein sequence ID" value="WNS40015.1"/>
    <property type="molecule type" value="Genomic_DNA"/>
</dbReference>
<proteinExistence type="predicted"/>
<sequence length="152" mass="17372">MTKYWNFEYGRLLFESEVYSRIPRSLLPSKPEDFGYLYIAKVLFPVEFYRNQGAPAFGYGEYYADFGLFTPFYLAISGAVKGVIAKYFYNRLLNDSNACFFILFLFSCGVGIIPVSMGYLLSEHLFIAFILFAMINAKLFGANNKHNSSISN</sequence>
<dbReference type="KEGG" id="echu:RQP59_10835"/>
<dbReference type="AlphaFoldDB" id="A0AA96M6S6"/>
<feature type="transmembrane region" description="Helical" evidence="1">
    <location>
        <begin position="100"/>
        <end position="119"/>
    </location>
</feature>
<accession>A0AA96M6S6</accession>
<protein>
    <submittedName>
        <fullName evidence="2">O-antigen polymerase</fullName>
    </submittedName>
</protein>
<keyword evidence="1" id="KW-0472">Membrane</keyword>
<feature type="transmembrane region" description="Helical" evidence="1">
    <location>
        <begin position="68"/>
        <end position="88"/>
    </location>
</feature>
<keyword evidence="1" id="KW-1133">Transmembrane helix</keyword>
<name>A0AA96M6S6_9ENTR</name>
<keyword evidence="1" id="KW-0812">Transmembrane</keyword>
<feature type="transmembrane region" description="Helical" evidence="1">
    <location>
        <begin position="125"/>
        <end position="142"/>
    </location>
</feature>
<evidence type="ECO:0000256" key="1">
    <source>
        <dbReference type="SAM" id="Phobius"/>
    </source>
</evidence>
<reference evidence="2" key="1">
    <citation type="submission" date="2023-09" db="EMBL/GenBank/DDBJ databases">
        <title>Coexistence of blaNDM-1 and blaKPC-2 in Enterobacter chuandaensis.</title>
        <authorList>
            <person name="Chen R."/>
        </authorList>
    </citation>
    <scope>NUCLEOTIDE SEQUENCE</scope>
    <source>
        <strain evidence="2">FAHZZU5885</strain>
    </source>
</reference>
<gene>
    <name evidence="2" type="ORF">RQP59_10835</name>
</gene>